<protein>
    <recommendedName>
        <fullName evidence="4">Pilus assembly protein PilO</fullName>
    </recommendedName>
</protein>
<dbReference type="GO" id="GO:0043107">
    <property type="term" value="P:type IV pilus-dependent motility"/>
    <property type="evidence" value="ECO:0007669"/>
    <property type="project" value="InterPro"/>
</dbReference>
<dbReference type="InterPro" id="IPR007445">
    <property type="entry name" value="PilO"/>
</dbReference>
<dbReference type="RefSeq" id="WP_134553208.1">
    <property type="nucleotide sequence ID" value="NZ_SOHL01000030.1"/>
</dbReference>
<gene>
    <name evidence="2" type="ORF">E3T50_15375</name>
</gene>
<dbReference type="EMBL" id="SOHL01000030">
    <property type="protein sequence ID" value="TFD66584.1"/>
    <property type="molecule type" value="Genomic_DNA"/>
</dbReference>
<organism evidence="2 3">
    <name type="scientific">Cryobacterium gelidum</name>
    <dbReference type="NCBI Taxonomy" id="1259164"/>
    <lineage>
        <taxon>Bacteria</taxon>
        <taxon>Bacillati</taxon>
        <taxon>Actinomycetota</taxon>
        <taxon>Actinomycetes</taxon>
        <taxon>Micrococcales</taxon>
        <taxon>Microbacteriaceae</taxon>
        <taxon>Cryobacterium</taxon>
    </lineage>
</organism>
<dbReference type="InterPro" id="IPR014717">
    <property type="entry name" value="Transl_elong_EF1B/ribsomal_bS6"/>
</dbReference>
<evidence type="ECO:0008006" key="4">
    <source>
        <dbReference type="Google" id="ProtNLM"/>
    </source>
</evidence>
<keyword evidence="1" id="KW-0472">Membrane</keyword>
<evidence type="ECO:0000313" key="2">
    <source>
        <dbReference type="EMBL" id="TFD66584.1"/>
    </source>
</evidence>
<dbReference type="GO" id="GO:0043683">
    <property type="term" value="P:type IV pilus assembly"/>
    <property type="evidence" value="ECO:0007669"/>
    <property type="project" value="InterPro"/>
</dbReference>
<dbReference type="Gene3D" id="3.30.70.60">
    <property type="match status" value="1"/>
</dbReference>
<dbReference type="AlphaFoldDB" id="A0A4R9APS6"/>
<proteinExistence type="predicted"/>
<keyword evidence="1" id="KW-1133">Transmembrane helix</keyword>
<dbReference type="Pfam" id="PF04350">
    <property type="entry name" value="PilO"/>
    <property type="match status" value="1"/>
</dbReference>
<comment type="caution">
    <text evidence="2">The sequence shown here is derived from an EMBL/GenBank/DDBJ whole genome shotgun (WGS) entry which is preliminary data.</text>
</comment>
<sequence length="230" mass="23283">MNVNRLWVLGAVLLMSVVALMGWSLGISPKLGESRDAAAERVAVEAQNTSYELQLATLKQQFESIDGLQVDLADLRESVPQGANIPQFVGQLDSIALQNTVKLTTITVSDAQSYAAALATTAAPEAAPPAEGAAAAAVPAEDAAAGATAAADAAVPVAPVVTPADNLIAIPISLSVEGGYQNVLDFISGLQQGERLVTVSAFGTTATADAPGMVTGTITALIYVLLNGAA</sequence>
<reference evidence="2 3" key="1">
    <citation type="submission" date="2019-03" db="EMBL/GenBank/DDBJ databases">
        <title>Genomics of glacier-inhabiting Cryobacterium strains.</title>
        <authorList>
            <person name="Liu Q."/>
            <person name="Xin Y.-H."/>
        </authorList>
    </citation>
    <scope>NUCLEOTIDE SEQUENCE [LARGE SCALE GENOMIC DNA]</scope>
    <source>
        <strain evidence="2 3">Hz16</strain>
    </source>
</reference>
<accession>A0A4R9APS6</accession>
<evidence type="ECO:0000313" key="3">
    <source>
        <dbReference type="Proteomes" id="UP000297983"/>
    </source>
</evidence>
<feature type="transmembrane region" description="Helical" evidence="1">
    <location>
        <begin position="6"/>
        <end position="25"/>
    </location>
</feature>
<keyword evidence="1" id="KW-0812">Transmembrane</keyword>
<dbReference type="Proteomes" id="UP000297983">
    <property type="component" value="Unassembled WGS sequence"/>
</dbReference>
<keyword evidence="3" id="KW-1185">Reference proteome</keyword>
<evidence type="ECO:0000256" key="1">
    <source>
        <dbReference type="SAM" id="Phobius"/>
    </source>
</evidence>
<name>A0A4R9APS6_9MICO</name>